<dbReference type="Pfam" id="PF00015">
    <property type="entry name" value="MCPsignal"/>
    <property type="match status" value="1"/>
</dbReference>
<evidence type="ECO:0000313" key="15">
    <source>
        <dbReference type="EMBL" id="MBP2028981.1"/>
    </source>
</evidence>
<dbReference type="PROSITE" id="PS50192">
    <property type="entry name" value="T_SNARE"/>
    <property type="match status" value="1"/>
</dbReference>
<organism evidence="15 16">
    <name type="scientific">Acetoanaerobium pronyense</name>
    <dbReference type="NCBI Taxonomy" id="1482736"/>
    <lineage>
        <taxon>Bacteria</taxon>
        <taxon>Bacillati</taxon>
        <taxon>Bacillota</taxon>
        <taxon>Clostridia</taxon>
        <taxon>Peptostreptococcales</taxon>
        <taxon>Filifactoraceae</taxon>
        <taxon>Acetoanaerobium</taxon>
    </lineage>
</organism>
<dbReference type="RefSeq" id="WP_209662036.1">
    <property type="nucleotide sequence ID" value="NZ_JAGGLI010000053.1"/>
</dbReference>
<evidence type="ECO:0000259" key="14">
    <source>
        <dbReference type="PROSITE" id="PS50885"/>
    </source>
</evidence>
<evidence type="ECO:0000256" key="2">
    <source>
        <dbReference type="ARBA" id="ARBA00022475"/>
    </source>
</evidence>
<dbReference type="Gene3D" id="1.10.287.950">
    <property type="entry name" value="Methyl-accepting chemotaxis protein"/>
    <property type="match status" value="3"/>
</dbReference>
<feature type="transmembrane region" description="Helical" evidence="11">
    <location>
        <begin position="296"/>
        <end position="317"/>
    </location>
</feature>
<feature type="domain" description="Methyl-accepting transducer" evidence="12">
    <location>
        <begin position="431"/>
        <end position="709"/>
    </location>
</feature>
<dbReference type="SMART" id="SM00304">
    <property type="entry name" value="HAMP"/>
    <property type="match status" value="1"/>
</dbReference>
<feature type="domain" description="HAMP" evidence="14">
    <location>
        <begin position="316"/>
        <end position="370"/>
    </location>
</feature>
<keyword evidence="8 10" id="KW-0807">Transducer</keyword>
<proteinExistence type="inferred from homology"/>
<keyword evidence="4" id="KW-0997">Cell inner membrane</keyword>
<evidence type="ECO:0000256" key="5">
    <source>
        <dbReference type="ARBA" id="ARBA00022692"/>
    </source>
</evidence>
<gene>
    <name evidence="15" type="ORF">J2Z35_002819</name>
</gene>
<accession>A0ABS4KPD7</accession>
<comment type="caution">
    <text evidence="15">The sequence shown here is derived from an EMBL/GenBank/DDBJ whole genome shotgun (WGS) entry which is preliminary data.</text>
</comment>
<feature type="transmembrane region" description="Helical" evidence="11">
    <location>
        <begin position="12"/>
        <end position="31"/>
    </location>
</feature>
<comment type="subcellular location">
    <subcellularLocation>
        <location evidence="1">Cell inner membrane</location>
        <topology evidence="1">Multi-pass membrane protein</topology>
    </subcellularLocation>
</comment>
<dbReference type="Pfam" id="PF02743">
    <property type="entry name" value="dCache_1"/>
    <property type="match status" value="1"/>
</dbReference>
<keyword evidence="16" id="KW-1185">Reference proteome</keyword>
<comment type="similarity">
    <text evidence="9">Belongs to the methyl-accepting chemotaxis (MCP) protein family.</text>
</comment>
<dbReference type="EMBL" id="JAGGLI010000053">
    <property type="protein sequence ID" value="MBP2028981.1"/>
    <property type="molecule type" value="Genomic_DNA"/>
</dbReference>
<dbReference type="InterPro" id="IPR000727">
    <property type="entry name" value="T_SNARE_dom"/>
</dbReference>
<evidence type="ECO:0000313" key="16">
    <source>
        <dbReference type="Proteomes" id="UP001314903"/>
    </source>
</evidence>
<keyword evidence="7 11" id="KW-0472">Membrane</keyword>
<sequence length="774" mass="84643">MKISNSLVSKITIGVIILVILGMTILSTVFLREARGSKVDAFENPLIGDSQKLGRILDLYLSERIYDMKFISTNELFLSEIYSENEISSFLSDIVNDSNGRYLSSRFVDLNGDLIAASNFQEKVNFSSEKWFQGIGSNNEVSYELIEKGNGELIITISSIVRDRGNRNIGILSFDMDFGLIDEIMNRNIGDMSNLGWERSYNIILDSNGNVVWHPQRDYIRNLNLLEGQGDLSEAANEMIQGKTGTKSYNFEGEDRMIAYSPMKGYNDFEGFGWSFGIVTSQSFIENLINSLRNTIIYSSLGLIIILSLFIIFFLSLSLRPLKRISQILKEISEGKGDLTKRINISANDEIGEMAKYFNEFIEKIQEIVKNLINNTENLNSDVVNLTKISENMTSSSNTMTDRTCSVSASVEEIAAIIEETATATSEASSSINSVASSSEEMTSSIKTLAVASEEISSEVNNITSLIENINGRIGKVLISSKDADKSVNSVATAIKEINLSLGEISSNCERSIIITNDAEKKANFTTSNFEKLNKSSKQIGKIVNLISDIADQINMLALNAAIEAAGAGEVGKGFAVVANEVKTLARHTADATDEISQQIEEMQFNMGDASDSFEKINSVIIEIKDITNSIAAAVTEQSSITGEIAGAVLESSQKVNDITFEIEEVDLQAKGILRSSIETNKGVNEIARSASELSVAANEVSKNIATVSQGVRGISKSSEKISKGVNEISENIIELNGVAEETYKTSEKTLKTSNSLSDVSDRIQTSVGQFKVE</sequence>
<keyword evidence="3" id="KW-0145">Chemotaxis</keyword>
<dbReference type="CDD" id="cd18773">
    <property type="entry name" value="PDC1_HK_sensor"/>
    <property type="match status" value="1"/>
</dbReference>
<protein>
    <submittedName>
        <fullName evidence="15">Methyl-accepting chemotaxis protein</fullName>
    </submittedName>
</protein>
<evidence type="ECO:0000259" key="13">
    <source>
        <dbReference type="PROSITE" id="PS50192"/>
    </source>
</evidence>
<dbReference type="InterPro" id="IPR003660">
    <property type="entry name" value="HAMP_dom"/>
</dbReference>
<keyword evidence="2" id="KW-1003">Cell membrane</keyword>
<dbReference type="CDD" id="cd06225">
    <property type="entry name" value="HAMP"/>
    <property type="match status" value="1"/>
</dbReference>
<dbReference type="Pfam" id="PF00672">
    <property type="entry name" value="HAMP"/>
    <property type="match status" value="1"/>
</dbReference>
<dbReference type="PROSITE" id="PS50885">
    <property type="entry name" value="HAMP"/>
    <property type="match status" value="1"/>
</dbReference>
<evidence type="ECO:0000256" key="11">
    <source>
        <dbReference type="SAM" id="Phobius"/>
    </source>
</evidence>
<dbReference type="SMART" id="SM00283">
    <property type="entry name" value="MA"/>
    <property type="match status" value="1"/>
</dbReference>
<evidence type="ECO:0000259" key="12">
    <source>
        <dbReference type="PROSITE" id="PS50111"/>
    </source>
</evidence>
<dbReference type="SUPFAM" id="SSF58104">
    <property type="entry name" value="Methyl-accepting chemotaxis protein (MCP) signaling domain"/>
    <property type="match status" value="3"/>
</dbReference>
<reference evidence="15 16" key="1">
    <citation type="submission" date="2021-03" db="EMBL/GenBank/DDBJ databases">
        <title>Genomic Encyclopedia of Type Strains, Phase IV (KMG-IV): sequencing the most valuable type-strain genomes for metagenomic binning, comparative biology and taxonomic classification.</title>
        <authorList>
            <person name="Goeker M."/>
        </authorList>
    </citation>
    <scope>NUCLEOTIDE SEQUENCE [LARGE SCALE GENOMIC DNA]</scope>
    <source>
        <strain evidence="15 16">DSM 27512</strain>
    </source>
</reference>
<dbReference type="PROSITE" id="PS50111">
    <property type="entry name" value="CHEMOTAXIS_TRANSDUC_2"/>
    <property type="match status" value="1"/>
</dbReference>
<dbReference type="InterPro" id="IPR029151">
    <property type="entry name" value="Sensor-like_sf"/>
</dbReference>
<dbReference type="InterPro" id="IPR033479">
    <property type="entry name" value="dCache_1"/>
</dbReference>
<keyword evidence="5 11" id="KW-0812">Transmembrane</keyword>
<evidence type="ECO:0000256" key="8">
    <source>
        <dbReference type="ARBA" id="ARBA00023224"/>
    </source>
</evidence>
<dbReference type="PANTHER" id="PTHR32089">
    <property type="entry name" value="METHYL-ACCEPTING CHEMOTAXIS PROTEIN MCPB"/>
    <property type="match status" value="1"/>
</dbReference>
<dbReference type="InterPro" id="IPR004089">
    <property type="entry name" value="MCPsignal_dom"/>
</dbReference>
<evidence type="ECO:0000256" key="9">
    <source>
        <dbReference type="ARBA" id="ARBA00029447"/>
    </source>
</evidence>
<dbReference type="PANTHER" id="PTHR32089:SF112">
    <property type="entry name" value="LYSOZYME-LIKE PROTEIN-RELATED"/>
    <property type="match status" value="1"/>
</dbReference>
<feature type="domain" description="T-SNARE coiled-coil homology" evidence="13">
    <location>
        <begin position="612"/>
        <end position="666"/>
    </location>
</feature>
<name>A0ABS4KPD7_9FIRM</name>
<evidence type="ECO:0000256" key="7">
    <source>
        <dbReference type="ARBA" id="ARBA00023136"/>
    </source>
</evidence>
<evidence type="ECO:0000256" key="1">
    <source>
        <dbReference type="ARBA" id="ARBA00004429"/>
    </source>
</evidence>
<dbReference type="CDD" id="cd12912">
    <property type="entry name" value="PDC2_MCP_like"/>
    <property type="match status" value="1"/>
</dbReference>
<dbReference type="Proteomes" id="UP001314903">
    <property type="component" value="Unassembled WGS sequence"/>
</dbReference>
<dbReference type="SUPFAM" id="SSF103190">
    <property type="entry name" value="Sensory domain-like"/>
    <property type="match status" value="1"/>
</dbReference>
<evidence type="ECO:0000256" key="6">
    <source>
        <dbReference type="ARBA" id="ARBA00022989"/>
    </source>
</evidence>
<dbReference type="Gene3D" id="3.30.450.20">
    <property type="entry name" value="PAS domain"/>
    <property type="match status" value="1"/>
</dbReference>
<keyword evidence="6 11" id="KW-1133">Transmembrane helix</keyword>
<evidence type="ECO:0000256" key="10">
    <source>
        <dbReference type="PROSITE-ProRule" id="PRU00284"/>
    </source>
</evidence>
<evidence type="ECO:0000256" key="4">
    <source>
        <dbReference type="ARBA" id="ARBA00022519"/>
    </source>
</evidence>
<evidence type="ECO:0000256" key="3">
    <source>
        <dbReference type="ARBA" id="ARBA00022500"/>
    </source>
</evidence>